<feature type="region of interest" description="Disordered" evidence="1">
    <location>
        <begin position="395"/>
        <end position="417"/>
    </location>
</feature>
<sequence length="537" mass="56550">MNDRVLTESDWKKFAKSANYKDAAFIKALAALEKVKTPEDALAALDEVEKQADVLRKANKADKDLGRQLDEIGKAAGKARQSQAAKARESAAAEDAQDSPTLLTTAMIPLLRLVKQGEPMKATVALAGQEAAVLVSRREATAAQRKVLGDHLGVSGGVRFAVGDCLWEEGALTFVLQASAGGLARKISAALLKQVEQRIQVRVRGDDATDLHEDGQDVAPSPSMPASMPASMPNDGAATRLPEAAVVHHEATAAFTARLGILAARLKDLVAAGHPAAADLKRKLAEAGLQARAKAFDSANALLDEAEAMAIGPASDPAVQAFDALRAQVEPRVREAVAPGVPAALAEQVRAIATAWDMVDELAGRRDHARAMRVLKRLSEGEALTRLLAARRAAGTGTGPGAGAGAETSAAGAPAKAGPGLIQQRRFMLERWARIPAELRAELRTLTQALIAEGGDPDPKQLAEVIDSHLRDLLDEVQAQLDDALNAGDMSALQGLRGRVESDGVMAHLLKTPVMDGSRFKRAVLDTMDEIENGLAA</sequence>
<feature type="compositionally biased region" description="Basic and acidic residues" evidence="1">
    <location>
        <begin position="205"/>
        <end position="215"/>
    </location>
</feature>
<evidence type="ECO:0000313" key="3">
    <source>
        <dbReference type="Proteomes" id="UP001064933"/>
    </source>
</evidence>
<gene>
    <name evidence="2" type="ORF">N4261_14020</name>
</gene>
<dbReference type="Proteomes" id="UP001064933">
    <property type="component" value="Chromosome"/>
</dbReference>
<feature type="compositionally biased region" description="Low complexity" evidence="1">
    <location>
        <begin position="76"/>
        <end position="85"/>
    </location>
</feature>
<dbReference type="EMBL" id="CP104562">
    <property type="protein sequence ID" value="UXH76188.1"/>
    <property type="molecule type" value="Genomic_DNA"/>
</dbReference>
<protein>
    <submittedName>
        <fullName evidence="2">Uncharacterized protein</fullName>
    </submittedName>
</protein>
<proteinExistence type="predicted"/>
<evidence type="ECO:0000313" key="2">
    <source>
        <dbReference type="EMBL" id="UXH76188.1"/>
    </source>
</evidence>
<keyword evidence="3" id="KW-1185">Reference proteome</keyword>
<feature type="compositionally biased region" description="Low complexity" evidence="1">
    <location>
        <begin position="219"/>
        <end position="232"/>
    </location>
</feature>
<evidence type="ECO:0000256" key="1">
    <source>
        <dbReference type="SAM" id="MobiDB-lite"/>
    </source>
</evidence>
<reference evidence="2" key="1">
    <citation type="submission" date="2022-10" db="EMBL/GenBank/DDBJ databases">
        <title>Characterization and whole genome sequencing of a new Roseateles species, isolated from fresh water.</title>
        <authorList>
            <person name="Guliayeva D.Y."/>
            <person name="Akhremchuk A.E."/>
            <person name="Sikolenko M.A."/>
            <person name="Valentovich L.N."/>
            <person name="Sidarenka A.V."/>
        </authorList>
    </citation>
    <scope>NUCLEOTIDE SEQUENCE</scope>
    <source>
        <strain evidence="2">BIM B-1768</strain>
    </source>
</reference>
<feature type="region of interest" description="Disordered" evidence="1">
    <location>
        <begin position="205"/>
        <end position="232"/>
    </location>
</feature>
<dbReference type="RefSeq" id="WP_261755921.1">
    <property type="nucleotide sequence ID" value="NZ_CP104562.2"/>
</dbReference>
<feature type="compositionally biased region" description="Low complexity" evidence="1">
    <location>
        <begin position="405"/>
        <end position="417"/>
    </location>
</feature>
<name>A0ABY6AY15_9BURK</name>
<accession>A0ABY6AY15</accession>
<feature type="region of interest" description="Disordered" evidence="1">
    <location>
        <begin position="76"/>
        <end position="98"/>
    </location>
</feature>
<organism evidence="2 3">
    <name type="scientific">Roseateles amylovorans</name>
    <dbReference type="NCBI Taxonomy" id="2978473"/>
    <lineage>
        <taxon>Bacteria</taxon>
        <taxon>Pseudomonadati</taxon>
        <taxon>Pseudomonadota</taxon>
        <taxon>Betaproteobacteria</taxon>
        <taxon>Burkholderiales</taxon>
        <taxon>Sphaerotilaceae</taxon>
        <taxon>Roseateles</taxon>
    </lineage>
</organism>